<feature type="non-terminal residue" evidence="5">
    <location>
        <position position="1"/>
    </location>
</feature>
<dbReference type="SMART" id="SM00385">
    <property type="entry name" value="CYCLIN"/>
    <property type="match status" value="1"/>
</dbReference>
<feature type="domain" description="Cyclin-like" evidence="4">
    <location>
        <begin position="144"/>
        <end position="226"/>
    </location>
</feature>
<name>A0A167AS33_COLIC</name>
<dbReference type="InterPro" id="IPR043198">
    <property type="entry name" value="Cyclin/Ssn8"/>
</dbReference>
<evidence type="ECO:0000256" key="2">
    <source>
        <dbReference type="ARBA" id="ARBA00023127"/>
    </source>
</evidence>
<dbReference type="InterPro" id="IPR013763">
    <property type="entry name" value="Cyclin-like_dom"/>
</dbReference>
<keyword evidence="2" id="KW-0195">Cyclin</keyword>
<organism evidence="5 6">
    <name type="scientific">Colletotrichum incanum</name>
    <name type="common">Soybean anthracnose fungus</name>
    <dbReference type="NCBI Taxonomy" id="1573173"/>
    <lineage>
        <taxon>Eukaryota</taxon>
        <taxon>Fungi</taxon>
        <taxon>Dikarya</taxon>
        <taxon>Ascomycota</taxon>
        <taxon>Pezizomycotina</taxon>
        <taxon>Sordariomycetes</taxon>
        <taxon>Hypocreomycetidae</taxon>
        <taxon>Glomerellales</taxon>
        <taxon>Glomerellaceae</taxon>
        <taxon>Colletotrichum</taxon>
        <taxon>Colletotrichum spaethianum species complex</taxon>
    </lineage>
</organism>
<dbReference type="AlphaFoldDB" id="A0A167AS33"/>
<evidence type="ECO:0000256" key="1">
    <source>
        <dbReference type="ARBA" id="ARBA00008638"/>
    </source>
</evidence>
<dbReference type="SUPFAM" id="SSF47954">
    <property type="entry name" value="Cyclin-like"/>
    <property type="match status" value="2"/>
</dbReference>
<dbReference type="InterPro" id="IPR031658">
    <property type="entry name" value="Cyclin_C_2"/>
</dbReference>
<dbReference type="STRING" id="1573173.A0A167AS33"/>
<evidence type="ECO:0000313" key="5">
    <source>
        <dbReference type="EMBL" id="KZL80462.1"/>
    </source>
</evidence>
<evidence type="ECO:0000313" key="6">
    <source>
        <dbReference type="Proteomes" id="UP000076584"/>
    </source>
</evidence>
<sequence>INFTTTFAGRSFDRQLQFFLAGSVSTAAVRQPLVLAALTVWHSIDLILSPRTLDCPRSIAPPPTQHESAAMATEDARYRLSTQYRLWSFSPSKLAELREQTNSLARTHITSRLIETKRVDTEAESLPEFLTPAEETQLLKVFTVDLIRAADFCGLPTEVRATATVFLRRFYVTNSIMTYPPQDVLKTCLFFGSKAEGLYTRLAKLAEKFPNTTEEEILAGEFLLCQGVRFAFDVRHPFRALEGAILELRRHADLEKGRIDSAHFRARAILKFSSLVTDAYFHFTPSQIMLAALSLADRGLAERLVQGAFAHSPNGTSNEDGVDSTPRHDLRDKVMGAIESCREMLATEPPERLDEYWGTPESTKLIKPLLRKLKKCRDPDRADLVALQKARRELASQKDSRRPKAEGDGALFGGDGGALSGNDARDAKRRKVTESDDVFGPALG</sequence>
<keyword evidence="6" id="KW-1185">Reference proteome</keyword>
<dbReference type="PANTHER" id="PTHR10026">
    <property type="entry name" value="CYCLIN"/>
    <property type="match status" value="1"/>
</dbReference>
<dbReference type="CDD" id="cd20525">
    <property type="entry name" value="CYCLIN_CCNH_rpt2"/>
    <property type="match status" value="1"/>
</dbReference>
<feature type="compositionally biased region" description="Gly residues" evidence="3">
    <location>
        <begin position="410"/>
        <end position="419"/>
    </location>
</feature>
<comment type="caution">
    <text evidence="5">The sequence shown here is derived from an EMBL/GenBank/DDBJ whole genome shotgun (WGS) entry which is preliminary data.</text>
</comment>
<evidence type="ECO:0000256" key="3">
    <source>
        <dbReference type="SAM" id="MobiDB-lite"/>
    </source>
</evidence>
<comment type="similarity">
    <text evidence="1">Belongs to the cyclin family. Cyclin C subfamily.</text>
</comment>
<feature type="region of interest" description="Disordered" evidence="3">
    <location>
        <begin position="393"/>
        <end position="444"/>
    </location>
</feature>
<dbReference type="EMBL" id="LFIW01001903">
    <property type="protein sequence ID" value="KZL80462.1"/>
    <property type="molecule type" value="Genomic_DNA"/>
</dbReference>
<protein>
    <submittedName>
        <fullName evidence="5">Cyclin ccl1</fullName>
    </submittedName>
</protein>
<evidence type="ECO:0000259" key="4">
    <source>
        <dbReference type="SMART" id="SM00385"/>
    </source>
</evidence>
<dbReference type="Pfam" id="PF16899">
    <property type="entry name" value="Cyclin_C_2"/>
    <property type="match status" value="1"/>
</dbReference>
<dbReference type="InterPro" id="IPR036915">
    <property type="entry name" value="Cyclin-like_sf"/>
</dbReference>
<reference evidence="5 6" key="1">
    <citation type="submission" date="2015-06" db="EMBL/GenBank/DDBJ databases">
        <title>Survival trade-offs in plant roots during colonization by closely related pathogenic and mutualistic fungi.</title>
        <authorList>
            <person name="Hacquard S."/>
            <person name="Kracher B."/>
            <person name="Hiruma K."/>
            <person name="Weinman A."/>
            <person name="Muench P."/>
            <person name="Garrido Oter R."/>
            <person name="Ver Loren van Themaat E."/>
            <person name="Dallerey J.-F."/>
            <person name="Damm U."/>
            <person name="Henrissat B."/>
            <person name="Lespinet O."/>
            <person name="Thon M."/>
            <person name="Kemen E."/>
            <person name="McHardy A.C."/>
            <person name="Schulze-Lefert P."/>
            <person name="O'Connell R.J."/>
        </authorList>
    </citation>
    <scope>NUCLEOTIDE SEQUENCE [LARGE SCALE GENOMIC DNA]</scope>
    <source>
        <strain evidence="5 6">MAFF 238704</strain>
    </source>
</reference>
<dbReference type="Proteomes" id="UP000076584">
    <property type="component" value="Unassembled WGS sequence"/>
</dbReference>
<dbReference type="CDD" id="cd20524">
    <property type="entry name" value="CYCLIN_CCNH_rpt1"/>
    <property type="match status" value="1"/>
</dbReference>
<proteinExistence type="inferred from homology"/>
<dbReference type="Gene3D" id="1.10.472.10">
    <property type="entry name" value="Cyclin-like"/>
    <property type="match status" value="2"/>
</dbReference>
<dbReference type="GO" id="GO:0016538">
    <property type="term" value="F:cyclin-dependent protein serine/threonine kinase regulator activity"/>
    <property type="evidence" value="ECO:0007669"/>
    <property type="project" value="InterPro"/>
</dbReference>
<accession>A0A167AS33</accession>
<gene>
    <name evidence="5" type="ORF">CI238_11911</name>
</gene>
<feature type="compositionally biased region" description="Basic and acidic residues" evidence="3">
    <location>
        <begin position="393"/>
        <end position="407"/>
    </location>
</feature>
<dbReference type="GO" id="GO:0006357">
    <property type="term" value="P:regulation of transcription by RNA polymerase II"/>
    <property type="evidence" value="ECO:0007669"/>
    <property type="project" value="InterPro"/>
</dbReference>